<protein>
    <recommendedName>
        <fullName evidence="3">Prophage PssSM-03</fullName>
    </recommendedName>
</protein>
<dbReference type="AlphaFoldDB" id="A0A379KIZ2"/>
<gene>
    <name evidence="1" type="ORF">NCTC7914_02092</name>
</gene>
<accession>A0A379KIZ2</accession>
<evidence type="ECO:0000313" key="1">
    <source>
        <dbReference type="EMBL" id="SUD67971.1"/>
    </source>
</evidence>
<reference evidence="1 2" key="1">
    <citation type="submission" date="2018-06" db="EMBL/GenBank/DDBJ databases">
        <authorList>
            <consortium name="Pathogen Informatics"/>
            <person name="Doyle S."/>
        </authorList>
    </citation>
    <scope>NUCLEOTIDE SEQUENCE [LARGE SCALE GENOMIC DNA]</scope>
    <source>
        <strain evidence="1 2">NCTC7914</strain>
    </source>
</reference>
<proteinExistence type="predicted"/>
<organism evidence="1 2">
    <name type="scientific">Pseudomonas putida</name>
    <name type="common">Arthrobacter siderocapsulatus</name>
    <dbReference type="NCBI Taxonomy" id="303"/>
    <lineage>
        <taxon>Bacteria</taxon>
        <taxon>Pseudomonadati</taxon>
        <taxon>Pseudomonadota</taxon>
        <taxon>Gammaproteobacteria</taxon>
        <taxon>Pseudomonadales</taxon>
        <taxon>Pseudomonadaceae</taxon>
        <taxon>Pseudomonas</taxon>
    </lineage>
</organism>
<evidence type="ECO:0008006" key="3">
    <source>
        <dbReference type="Google" id="ProtNLM"/>
    </source>
</evidence>
<name>A0A379KIZ2_PSEPU</name>
<dbReference type="RefSeq" id="WP_115273830.1">
    <property type="nucleotide sequence ID" value="NZ_JBJDNM010000014.1"/>
</dbReference>
<dbReference type="EMBL" id="UGUY01000001">
    <property type="protein sequence ID" value="SUD67971.1"/>
    <property type="molecule type" value="Genomic_DNA"/>
</dbReference>
<sequence>MSKPFNMELFLAGVLTGSHATRQRHLRQAKLIQAEISQRWQLETPWAWQRKHLLWFLEHRLARRCVATRYYYLLTMQLLVRRLEKTWVFKCQAKV</sequence>
<evidence type="ECO:0000313" key="2">
    <source>
        <dbReference type="Proteomes" id="UP000254602"/>
    </source>
</evidence>
<dbReference type="Proteomes" id="UP000254602">
    <property type="component" value="Unassembled WGS sequence"/>
</dbReference>